<dbReference type="RefSeq" id="WP_076543650.1">
    <property type="nucleotide sequence ID" value="NZ_FTNC01000001.1"/>
</dbReference>
<comment type="similarity">
    <text evidence="1">Belongs to the Fur family.</text>
</comment>
<reference evidence="10" key="1">
    <citation type="submission" date="2017-01" db="EMBL/GenBank/DDBJ databases">
        <authorList>
            <person name="Varghese N."/>
            <person name="Submissions S."/>
        </authorList>
    </citation>
    <scope>NUCLEOTIDE SEQUENCE [LARGE SCALE GENOMIC DNA]</scope>
    <source>
        <strain evidence="10">ATCC 700103</strain>
    </source>
</reference>
<feature type="binding site" evidence="7">
    <location>
        <position position="141"/>
    </location>
    <ligand>
        <name>Zn(2+)</name>
        <dbReference type="ChEBI" id="CHEBI:29105"/>
    </ligand>
</feature>
<dbReference type="SUPFAM" id="SSF46785">
    <property type="entry name" value="Winged helix' DNA-binding domain"/>
    <property type="match status" value="1"/>
</dbReference>
<comment type="cofactor">
    <cofactor evidence="8">
        <name>Mn(2+)</name>
        <dbReference type="ChEBI" id="CHEBI:29035"/>
    </cofactor>
    <cofactor evidence="8">
        <name>Fe(2+)</name>
        <dbReference type="ChEBI" id="CHEBI:29033"/>
    </cofactor>
    <text evidence="8">Binds 1 Mn(2+) or Fe(2+) ion per subunit.</text>
</comment>
<dbReference type="GO" id="GO:1900376">
    <property type="term" value="P:regulation of secondary metabolite biosynthetic process"/>
    <property type="evidence" value="ECO:0007669"/>
    <property type="project" value="TreeGrafter"/>
</dbReference>
<dbReference type="EMBL" id="FTNC01000001">
    <property type="protein sequence ID" value="SIQ13028.1"/>
    <property type="molecule type" value="Genomic_DNA"/>
</dbReference>
<feature type="binding site" evidence="7">
    <location>
        <position position="101"/>
    </location>
    <ligand>
        <name>Zn(2+)</name>
        <dbReference type="ChEBI" id="CHEBI:29105"/>
    </ligand>
</feature>
<dbReference type="AlphaFoldDB" id="A0A1N6Q900"/>
<feature type="binding site" evidence="7">
    <location>
        <position position="138"/>
    </location>
    <ligand>
        <name>Zn(2+)</name>
        <dbReference type="ChEBI" id="CHEBI:29105"/>
    </ligand>
</feature>
<evidence type="ECO:0000256" key="3">
    <source>
        <dbReference type="ARBA" id="ARBA00022833"/>
    </source>
</evidence>
<keyword evidence="8" id="KW-0408">Iron</keyword>
<evidence type="ECO:0000313" key="10">
    <source>
        <dbReference type="Proteomes" id="UP000185669"/>
    </source>
</evidence>
<keyword evidence="5" id="KW-0238">DNA-binding</keyword>
<feature type="binding site" evidence="8">
    <location>
        <position position="92"/>
    </location>
    <ligand>
        <name>Fe cation</name>
        <dbReference type="ChEBI" id="CHEBI:24875"/>
    </ligand>
</feature>
<evidence type="ECO:0000256" key="5">
    <source>
        <dbReference type="ARBA" id="ARBA00023125"/>
    </source>
</evidence>
<dbReference type="GO" id="GO:0045892">
    <property type="term" value="P:negative regulation of DNA-templated transcription"/>
    <property type="evidence" value="ECO:0007669"/>
    <property type="project" value="TreeGrafter"/>
</dbReference>
<dbReference type="Gene3D" id="1.10.10.10">
    <property type="entry name" value="Winged helix-like DNA-binding domain superfamily/Winged helix DNA-binding domain"/>
    <property type="match status" value="1"/>
</dbReference>
<dbReference type="GO" id="GO:0003700">
    <property type="term" value="F:DNA-binding transcription factor activity"/>
    <property type="evidence" value="ECO:0007669"/>
    <property type="project" value="InterPro"/>
</dbReference>
<dbReference type="InterPro" id="IPR036388">
    <property type="entry name" value="WH-like_DNA-bd_sf"/>
</dbReference>
<accession>A0A1N6Q900</accession>
<evidence type="ECO:0000256" key="2">
    <source>
        <dbReference type="ARBA" id="ARBA00022491"/>
    </source>
</evidence>
<keyword evidence="7" id="KW-0479">Metal-binding</keyword>
<keyword evidence="3 7" id="KW-0862">Zinc</keyword>
<comment type="cofactor">
    <cofactor evidence="7">
        <name>Zn(2+)</name>
        <dbReference type="ChEBI" id="CHEBI:29105"/>
    </cofactor>
    <text evidence="7">Binds 1 zinc ion per subunit.</text>
</comment>
<dbReference type="GO" id="GO:0008270">
    <property type="term" value="F:zinc ion binding"/>
    <property type="evidence" value="ECO:0007669"/>
    <property type="project" value="TreeGrafter"/>
</dbReference>
<evidence type="ECO:0000313" key="9">
    <source>
        <dbReference type="EMBL" id="SIQ13028.1"/>
    </source>
</evidence>
<evidence type="ECO:0000256" key="4">
    <source>
        <dbReference type="ARBA" id="ARBA00023015"/>
    </source>
</evidence>
<keyword evidence="4" id="KW-0805">Transcription regulation</keyword>
<keyword evidence="6" id="KW-0804">Transcription</keyword>
<name>A0A1N6Q900_9FIRM</name>
<dbReference type="CDD" id="cd07153">
    <property type="entry name" value="Fur_like"/>
    <property type="match status" value="1"/>
</dbReference>
<dbReference type="InterPro" id="IPR043135">
    <property type="entry name" value="Fur_C"/>
</dbReference>
<sequence>MEKLKEKFQRKLAENNYKLTRQREIILETILAKENWHFTAEDLFSAVKKRDKDIGMATIYRTLELMQNLDIVHVLDFNDDSRKYEIHLEEAHHHHLICKGCGKLIEFSDQDINYFEAELEEKYNFEITEHKLRFYGYCQECKERN</sequence>
<dbReference type="Pfam" id="PF01475">
    <property type="entry name" value="FUR"/>
    <property type="match status" value="1"/>
</dbReference>
<feature type="binding site" evidence="8">
    <location>
        <position position="130"/>
    </location>
    <ligand>
        <name>Fe cation</name>
        <dbReference type="ChEBI" id="CHEBI:24875"/>
    </ligand>
</feature>
<keyword evidence="10" id="KW-1185">Reference proteome</keyword>
<dbReference type="InterPro" id="IPR002481">
    <property type="entry name" value="FUR"/>
</dbReference>
<dbReference type="Gene3D" id="3.30.1490.190">
    <property type="match status" value="1"/>
</dbReference>
<keyword evidence="2" id="KW-0678">Repressor</keyword>
<feature type="binding site" evidence="7">
    <location>
        <position position="98"/>
    </location>
    <ligand>
        <name>Zn(2+)</name>
        <dbReference type="ChEBI" id="CHEBI:29105"/>
    </ligand>
</feature>
<dbReference type="InterPro" id="IPR036390">
    <property type="entry name" value="WH_DNA-bd_sf"/>
</dbReference>
<dbReference type="STRING" id="56779.SAMN05421834_101367"/>
<dbReference type="PANTHER" id="PTHR33202:SF7">
    <property type="entry name" value="FERRIC UPTAKE REGULATION PROTEIN"/>
    <property type="match status" value="1"/>
</dbReference>
<evidence type="ECO:0000256" key="8">
    <source>
        <dbReference type="PIRSR" id="PIRSR602481-2"/>
    </source>
</evidence>
<dbReference type="GO" id="GO:0000976">
    <property type="term" value="F:transcription cis-regulatory region binding"/>
    <property type="evidence" value="ECO:0007669"/>
    <property type="project" value="TreeGrafter"/>
</dbReference>
<dbReference type="PANTHER" id="PTHR33202">
    <property type="entry name" value="ZINC UPTAKE REGULATION PROTEIN"/>
    <property type="match status" value="1"/>
</dbReference>
<dbReference type="OrthoDB" id="8659436at2"/>
<evidence type="ECO:0000256" key="6">
    <source>
        <dbReference type="ARBA" id="ARBA00023163"/>
    </source>
</evidence>
<protein>
    <submittedName>
        <fullName evidence="9">Fur family transcriptional regulator, ferric uptake regulator</fullName>
    </submittedName>
</protein>
<organism evidence="9 10">
    <name type="scientific">Halanaerobium kushneri</name>
    <dbReference type="NCBI Taxonomy" id="56779"/>
    <lineage>
        <taxon>Bacteria</taxon>
        <taxon>Bacillati</taxon>
        <taxon>Bacillota</taxon>
        <taxon>Clostridia</taxon>
        <taxon>Halanaerobiales</taxon>
        <taxon>Halanaerobiaceae</taxon>
        <taxon>Halanaerobium</taxon>
    </lineage>
</organism>
<evidence type="ECO:0000256" key="1">
    <source>
        <dbReference type="ARBA" id="ARBA00007957"/>
    </source>
</evidence>
<gene>
    <name evidence="9" type="ORF">SAMN05421834_101367</name>
</gene>
<evidence type="ECO:0000256" key="7">
    <source>
        <dbReference type="PIRSR" id="PIRSR602481-1"/>
    </source>
</evidence>
<dbReference type="Proteomes" id="UP000185669">
    <property type="component" value="Unassembled WGS sequence"/>
</dbReference>
<proteinExistence type="inferred from homology"/>